<evidence type="ECO:0000313" key="4">
    <source>
        <dbReference type="EMBL" id="PRW56245.1"/>
    </source>
</evidence>
<evidence type="ECO:0000259" key="3">
    <source>
        <dbReference type="Pfam" id="PF05529"/>
    </source>
</evidence>
<evidence type="ECO:0000256" key="1">
    <source>
        <dbReference type="SAM" id="MobiDB-lite"/>
    </source>
</evidence>
<feature type="region of interest" description="Disordered" evidence="1">
    <location>
        <begin position="139"/>
        <end position="187"/>
    </location>
</feature>
<keyword evidence="2" id="KW-0812">Transmembrane</keyword>
<gene>
    <name evidence="4" type="ORF">C2E21_5159</name>
</gene>
<proteinExistence type="predicted"/>
<feature type="transmembrane region" description="Helical" evidence="2">
    <location>
        <begin position="46"/>
        <end position="65"/>
    </location>
</feature>
<dbReference type="Proteomes" id="UP000239899">
    <property type="component" value="Unassembled WGS sequence"/>
</dbReference>
<keyword evidence="2" id="KW-1133">Transmembrane helix</keyword>
<feature type="compositionally biased region" description="Basic and acidic residues" evidence="1">
    <location>
        <begin position="139"/>
        <end position="153"/>
    </location>
</feature>
<keyword evidence="2" id="KW-0472">Membrane</keyword>
<protein>
    <recommendedName>
        <fullName evidence="3">BAP29/BAP31 transmembrane domain-containing protein</fullName>
    </recommendedName>
</protein>
<evidence type="ECO:0000313" key="5">
    <source>
        <dbReference type="Proteomes" id="UP000239899"/>
    </source>
</evidence>
<dbReference type="AlphaFoldDB" id="A0A2P6TQD7"/>
<reference evidence="4 5" key="1">
    <citation type="journal article" date="2018" name="Plant J.">
        <title>Genome sequences of Chlorella sorokiniana UTEX 1602 and Micractinium conductrix SAG 241.80: implications to maltose excretion by a green alga.</title>
        <authorList>
            <person name="Arriola M.B."/>
            <person name="Velmurugan N."/>
            <person name="Zhang Y."/>
            <person name="Plunkett M.H."/>
            <person name="Hondzo H."/>
            <person name="Barney B.M."/>
        </authorList>
    </citation>
    <scope>NUCLEOTIDE SEQUENCE [LARGE SCALE GENOMIC DNA]</scope>
    <source>
        <strain evidence="5">UTEX 1602</strain>
    </source>
</reference>
<comment type="caution">
    <text evidence="4">The sequence shown here is derived from an EMBL/GenBank/DDBJ whole genome shotgun (WGS) entry which is preliminary data.</text>
</comment>
<keyword evidence="5" id="KW-1185">Reference proteome</keyword>
<dbReference type="EMBL" id="LHPG02000009">
    <property type="protein sequence ID" value="PRW56245.1"/>
    <property type="molecule type" value="Genomic_DNA"/>
</dbReference>
<sequence length="218" mass="23933">MTVWRLVANWVLPPPLILFALLSLPLPRNVKQGIILFVQKVFDLPIVGRFKLLHIMLWLTAVAFLGTARQLQLLHAQQTDAVWATPNMEIHFLSKRWRAERNLWMGAFAFSSWVFLAAFYREAVRRMALEARLSEMERSDFTATETREREPSISREVTSKAGRTPLGGSPAKPAVAGGANVTGGAGAAAAGPERLVGQVKDASAGAAGVEMAELKKEL</sequence>
<accession>A0A2P6TQD7</accession>
<feature type="transmembrane region" description="Helical" evidence="2">
    <location>
        <begin position="103"/>
        <end position="120"/>
    </location>
</feature>
<name>A0A2P6TQD7_CHLSO</name>
<dbReference type="InterPro" id="IPR040463">
    <property type="entry name" value="BAP29/BAP31_N"/>
</dbReference>
<feature type="domain" description="BAP29/BAP31 transmembrane" evidence="3">
    <location>
        <begin position="4"/>
        <end position="130"/>
    </location>
</feature>
<dbReference type="Pfam" id="PF05529">
    <property type="entry name" value="Bap31"/>
    <property type="match status" value="1"/>
</dbReference>
<organism evidence="4 5">
    <name type="scientific">Chlorella sorokiniana</name>
    <name type="common">Freshwater green alga</name>
    <dbReference type="NCBI Taxonomy" id="3076"/>
    <lineage>
        <taxon>Eukaryota</taxon>
        <taxon>Viridiplantae</taxon>
        <taxon>Chlorophyta</taxon>
        <taxon>core chlorophytes</taxon>
        <taxon>Trebouxiophyceae</taxon>
        <taxon>Chlorellales</taxon>
        <taxon>Chlorellaceae</taxon>
        <taxon>Chlorella clade</taxon>
        <taxon>Chlorella</taxon>
    </lineage>
</organism>
<dbReference type="OrthoDB" id="512663at2759"/>
<evidence type="ECO:0000256" key="2">
    <source>
        <dbReference type="SAM" id="Phobius"/>
    </source>
</evidence>
<feature type="transmembrane region" description="Helical" evidence="2">
    <location>
        <begin position="6"/>
        <end position="26"/>
    </location>
</feature>